<comment type="caution">
    <text evidence="1">The sequence shown here is derived from an EMBL/GenBank/DDBJ whole genome shotgun (WGS) entry which is preliminary data.</text>
</comment>
<gene>
    <name evidence="1" type="ORF">BKA03_000534</name>
</gene>
<name>A0A7Y9Z8X5_9MICO</name>
<dbReference type="Proteomes" id="UP000547973">
    <property type="component" value="Unassembled WGS sequence"/>
</dbReference>
<dbReference type="AlphaFoldDB" id="A0A7Y9Z8X5"/>
<proteinExistence type="predicted"/>
<reference evidence="1 2" key="1">
    <citation type="submission" date="2020-07" db="EMBL/GenBank/DDBJ databases">
        <title>Sequencing the genomes of 1000 actinobacteria strains.</title>
        <authorList>
            <person name="Klenk H.-P."/>
        </authorList>
    </citation>
    <scope>NUCLEOTIDE SEQUENCE [LARGE SCALE GENOMIC DNA]</scope>
    <source>
        <strain evidence="1 2">DSM 19970</strain>
    </source>
</reference>
<accession>A0A7Y9Z8X5</accession>
<evidence type="ECO:0000313" key="1">
    <source>
        <dbReference type="EMBL" id="NYI40415.1"/>
    </source>
</evidence>
<keyword evidence="2" id="KW-1185">Reference proteome</keyword>
<sequence length="48" mass="5511">MSGTRRKAGRLELQVEGYRVWLVQRGYTPATIVNMLVDDARMWGQSDV</sequence>
<protein>
    <submittedName>
        <fullName evidence="1">Uncharacterized protein</fullName>
    </submittedName>
</protein>
<organism evidence="1 2">
    <name type="scientific">Demequina lutea</name>
    <dbReference type="NCBI Taxonomy" id="431489"/>
    <lineage>
        <taxon>Bacteria</taxon>
        <taxon>Bacillati</taxon>
        <taxon>Actinomycetota</taxon>
        <taxon>Actinomycetes</taxon>
        <taxon>Micrococcales</taxon>
        <taxon>Demequinaceae</taxon>
        <taxon>Demequina</taxon>
    </lineage>
</organism>
<dbReference type="EMBL" id="JACBZO010000001">
    <property type="protein sequence ID" value="NYI40415.1"/>
    <property type="molecule type" value="Genomic_DNA"/>
</dbReference>
<evidence type="ECO:0000313" key="2">
    <source>
        <dbReference type="Proteomes" id="UP000547973"/>
    </source>
</evidence>